<organism evidence="1 2">
    <name type="scientific">Desulfonispora thiosulfatigenes DSM 11270</name>
    <dbReference type="NCBI Taxonomy" id="656914"/>
    <lineage>
        <taxon>Bacteria</taxon>
        <taxon>Bacillati</taxon>
        <taxon>Bacillota</taxon>
        <taxon>Clostridia</taxon>
        <taxon>Eubacteriales</taxon>
        <taxon>Peptococcaceae</taxon>
        <taxon>Desulfonispora</taxon>
    </lineage>
</organism>
<dbReference type="STRING" id="656914.SAMN00017405_0234"/>
<dbReference type="EMBL" id="FWWT01000022">
    <property type="protein sequence ID" value="SMB94563.1"/>
    <property type="molecule type" value="Genomic_DNA"/>
</dbReference>
<name>A0A1W1VMP9_DESTI</name>
<reference evidence="1 2" key="1">
    <citation type="submission" date="2017-04" db="EMBL/GenBank/DDBJ databases">
        <authorList>
            <person name="Afonso C.L."/>
            <person name="Miller P.J."/>
            <person name="Scott M.A."/>
            <person name="Spackman E."/>
            <person name="Goraichik I."/>
            <person name="Dimitrov K.M."/>
            <person name="Suarez D.L."/>
            <person name="Swayne D.E."/>
        </authorList>
    </citation>
    <scope>NUCLEOTIDE SEQUENCE [LARGE SCALE GENOMIC DNA]</scope>
    <source>
        <strain evidence="1 2">DSM 11270</strain>
    </source>
</reference>
<gene>
    <name evidence="1" type="ORF">SAMN00017405_0234</name>
</gene>
<protein>
    <submittedName>
        <fullName evidence="1">Uncharacterized protein</fullName>
    </submittedName>
</protein>
<dbReference type="Proteomes" id="UP000192731">
    <property type="component" value="Unassembled WGS sequence"/>
</dbReference>
<sequence>MIQIDDAGSGSLIGGTGIGIYNTETKEYYFDIIPLEYYQTKLFETKEYQNYVIQIVDKAFDKLNVTKKESIEICPGYIFDNLKEHLTLKGYPWKNSKIEGDLQDKVEESFEQYVISLGLPSNFVKHARFAFGFHRLLKWVFADFENRKLLCKTEWKSWNKWSDVDRSIYKNTLKYKDYCLKCGKKIDISTNVITMEYQTLKPSTINLHPECFTGELNEIPPIFLKRFKTTFYPANKLDFINNIPKSVYLKKIHNNVFVINYQGNLIGYLKKDLEQKLIFWLNKGFEWECNLNTLNQDSYLLLAKVKLTN</sequence>
<keyword evidence="2" id="KW-1185">Reference proteome</keyword>
<evidence type="ECO:0000313" key="1">
    <source>
        <dbReference type="EMBL" id="SMB94563.1"/>
    </source>
</evidence>
<proteinExistence type="predicted"/>
<evidence type="ECO:0000313" key="2">
    <source>
        <dbReference type="Proteomes" id="UP000192731"/>
    </source>
</evidence>
<dbReference type="RefSeq" id="WP_084054049.1">
    <property type="nucleotide sequence ID" value="NZ_FWWT01000022.1"/>
</dbReference>
<accession>A0A1W1VMP9</accession>
<dbReference type="AlphaFoldDB" id="A0A1W1VMP9"/>